<feature type="compositionally biased region" description="Low complexity" evidence="18">
    <location>
        <begin position="1462"/>
        <end position="1471"/>
    </location>
</feature>
<comment type="catalytic activity">
    <reaction evidence="14">
        <text>a 1,2-diacyl-sn-glycero-3-phosphoethanolamine(out) + ATP + H2O = a 1,2-diacyl-sn-glycero-3-phosphoethanolamine(in) + ADP + phosphate + H(+)</text>
        <dbReference type="Rhea" id="RHEA:66132"/>
        <dbReference type="ChEBI" id="CHEBI:15377"/>
        <dbReference type="ChEBI" id="CHEBI:15378"/>
        <dbReference type="ChEBI" id="CHEBI:30616"/>
        <dbReference type="ChEBI" id="CHEBI:43474"/>
        <dbReference type="ChEBI" id="CHEBI:64612"/>
        <dbReference type="ChEBI" id="CHEBI:456216"/>
    </reaction>
    <physiologicalReaction direction="left-to-right" evidence="14">
        <dbReference type="Rhea" id="RHEA:66133"/>
    </physiologicalReaction>
</comment>
<feature type="transmembrane region" description="Helical" evidence="17">
    <location>
        <begin position="653"/>
        <end position="672"/>
    </location>
</feature>
<dbReference type="FunFam" id="3.40.1110.10:FF:000087">
    <property type="entry name" value="Phospholipid-transporting ATPase"/>
    <property type="match status" value="1"/>
</dbReference>
<dbReference type="Pfam" id="PF13246">
    <property type="entry name" value="Cation_ATPase"/>
    <property type="match status" value="1"/>
</dbReference>
<comment type="similarity">
    <text evidence="2 17">Belongs to the cation transport ATPase (P-type) (TC 3.A.3) family. Type IV subfamily.</text>
</comment>
<feature type="domain" description="P-type ATPase N-terminal" evidence="20">
    <location>
        <begin position="227"/>
        <end position="278"/>
    </location>
</feature>
<name>A0AAV0BCK4_PHAPC</name>
<dbReference type="Pfam" id="PF16212">
    <property type="entry name" value="PhoLip_ATPase_C"/>
    <property type="match status" value="1"/>
</dbReference>
<sequence length="1567" mass="175237">MSKIKQSQLPIVTTPPIADSSSRRVPSYRPPSTIYPPSQPAPLYLDHDEPEDAEYEDSEMFLNSALLSANDPDLHLRLTRSATETIHEAISEDDRRRKAKKNRTRINNNSGPNNDSGRRMFQKRIPSRPPTINQHSMHKKNSTNLSDAVSNQPATPVQPPRLIPPMPVAPELEEEDEHTKNLKELEDSPAADLHRKPVSSSAQQKRKVYVNLELPTLSLDNSGDPIARYVRNKVRTTKYTIATFIPKNLYEQFRNVANVYFLVLVIFQVFPIFGAATPQVAMLPLLFILSVTALKDAFEDYRRYMIDNSVNNSACTRLGDWRNVNVPRAGGGTWWENFDWPWEKNQNVVDSIGQVRKITKGVRKLREREKDTFNTDFLHQRSNQSNNNINGSSDCSTSNYKRFKTNESEDENDDESEEEEDNQDENDVLSEIRTTRIRNSDDDRATTVRPGSSYPTSSRYRASSEIIDYSTPTPGTARWERTLWKKVEVGDIILLREDEAIPADLVVLSTSDSDGQCFVETKNLDGETNLKPRRSIKATRMIGNEEDVEHAHFLIESEPPNANLYAFNGSLKFWSKDETEGREHPLTEGRRLNKGSEKKESLGINEMLLRGCTLRNTQWVIGLVIFTGKDTKIMLNQGDTPSKKPKISRETNYAVIINFIVLVILCSINAIGDGVNQANSRTSAALYEINASVSSLPVLNALVTFGAALILFQSIVPISLVITLEFVRSIQALTIFRDIEMYYEPLNCPAEPKSWNLSDDLGQIEYIFSDKTGTLTQNVMEFQRCSISGIPYGEGITEAMIGASKRQQTDSSAIDDPIANSAALSDSKNRMIQLMKRSFEHRYLNPDQLTLISPKLVEDMIHTNATDDLETRQHQDRIHDFWRTLAICHDVIAGRGEGNDDEIIYKAESPDEAALVSGARDMGFVFLRRMGDRLEIEVMGRKEQYQMLQMIAFSSSRKRMSTIVRCPDGKIRLLCKGADSIIMSRLSPLQDETLRRKVDRDLESFATAGLRTLLVSSRLVEEEELEEFQRSYRDASDNGAESSPKSKSSKRPKDGYAVVIDGDTLRYALDGSLKANFLALTVQCETVVCCRVSPAQKALTVKLVKEGKDAMTLAIGDGANDVAMIQEAHIGVGIAGLEGAQASMSADYALGQFRFLTKLLLIYCGFNGSYLFEYTFIMLFNLVFTSLPVGLMGAFEQDLSANASMAFPVLYRRGILGLQYTRKKFWLYMLDGTYQSVVAYWIPYFVYFSIPTASVTDIIRELIIARSHHSRGKGLEADLQHLKIVEQVIEKDKLDREASEKYSASKKTSRSAKLDKAGGGFGNGSGSYGVGGEKNHQIQDPSSNRIRTASTSSRRGGVLSRNHQALNSSNNSKKDTDSVEMMAVNTGTPIGGGGRVGIIDTEFGSETSPQTGEMTPRTGTMMITVNSNSANTTVLRGEGGPDGSFMDGLGFQGGYQGDRSNRFSSSSFSNNQLQIRTSHLDQRDDEGEEEYSRRMRRRTRELEFEHERLDVPNSGGMTALSSGKSSSFKSADEFIPGVMIRDEVGISNKNDKDEDLSRMMNDASQRS</sequence>
<dbReference type="GO" id="GO:0012505">
    <property type="term" value="C:endomembrane system"/>
    <property type="evidence" value="ECO:0007669"/>
    <property type="project" value="UniProtKB-SubCell"/>
</dbReference>
<keyword evidence="9 16" id="KW-0460">Magnesium</keyword>
<feature type="compositionally biased region" description="Polar residues" evidence="18">
    <location>
        <begin position="449"/>
        <end position="459"/>
    </location>
</feature>
<feature type="non-terminal residue" evidence="22">
    <location>
        <position position="1567"/>
    </location>
</feature>
<dbReference type="Gene3D" id="2.70.150.10">
    <property type="entry name" value="Calcium-transporting ATPase, cytoplasmic transduction domain A"/>
    <property type="match status" value="1"/>
</dbReference>
<dbReference type="InterPro" id="IPR001757">
    <property type="entry name" value="P_typ_ATPase"/>
</dbReference>
<reference evidence="22" key="1">
    <citation type="submission" date="2022-06" db="EMBL/GenBank/DDBJ databases">
        <authorList>
            <consortium name="SYNGENTA / RWTH Aachen University"/>
        </authorList>
    </citation>
    <scope>NUCLEOTIDE SEQUENCE</scope>
</reference>
<evidence type="ECO:0000259" key="20">
    <source>
        <dbReference type="Pfam" id="PF16209"/>
    </source>
</evidence>
<evidence type="ECO:0000256" key="7">
    <source>
        <dbReference type="ARBA" id="ARBA00022741"/>
    </source>
</evidence>
<dbReference type="NCBIfam" id="TIGR01652">
    <property type="entry name" value="ATPase-Plipid"/>
    <property type="match status" value="1"/>
</dbReference>
<dbReference type="InterPro" id="IPR023298">
    <property type="entry name" value="ATPase_P-typ_TM_dom_sf"/>
</dbReference>
<dbReference type="GO" id="GO:0005524">
    <property type="term" value="F:ATP binding"/>
    <property type="evidence" value="ECO:0007669"/>
    <property type="project" value="UniProtKB-UniRule"/>
</dbReference>
<dbReference type="SUPFAM" id="SSF56784">
    <property type="entry name" value="HAD-like"/>
    <property type="match status" value="1"/>
</dbReference>
<evidence type="ECO:0000256" key="17">
    <source>
        <dbReference type="RuleBase" id="RU362033"/>
    </source>
</evidence>
<dbReference type="FunFam" id="3.40.50.1000:FF:000001">
    <property type="entry name" value="Phospholipid-transporting ATPase IC"/>
    <property type="match status" value="1"/>
</dbReference>
<feature type="region of interest" description="Disordered" evidence="18">
    <location>
        <begin position="90"/>
        <end position="180"/>
    </location>
</feature>
<keyword evidence="5 17" id="KW-0812">Transmembrane</keyword>
<dbReference type="InterPro" id="IPR036412">
    <property type="entry name" value="HAD-like_sf"/>
</dbReference>
<keyword evidence="8 15" id="KW-0067">ATP-binding</keyword>
<feature type="compositionally biased region" description="Polar residues" evidence="18">
    <location>
        <begin position="105"/>
        <end position="115"/>
    </location>
</feature>
<feature type="compositionally biased region" description="Pro residues" evidence="18">
    <location>
        <begin position="156"/>
        <end position="168"/>
    </location>
</feature>
<dbReference type="EMBL" id="CALTRL010005070">
    <property type="protein sequence ID" value="CAH7683988.1"/>
    <property type="molecule type" value="Genomic_DNA"/>
</dbReference>
<dbReference type="InterPro" id="IPR032631">
    <property type="entry name" value="P-type_ATPase_N"/>
</dbReference>
<evidence type="ECO:0000256" key="3">
    <source>
        <dbReference type="ARBA" id="ARBA00022448"/>
    </source>
</evidence>
<feature type="binding site" evidence="16">
    <location>
        <position position="1510"/>
    </location>
    <ligand>
        <name>Mg(2+)</name>
        <dbReference type="ChEBI" id="CHEBI:18420"/>
    </ligand>
</feature>
<dbReference type="InterPro" id="IPR023299">
    <property type="entry name" value="ATPase_P-typ_cyto_dom_N"/>
</dbReference>
<comment type="cofactor">
    <cofactor evidence="16">
        <name>Mg(2+)</name>
        <dbReference type="ChEBI" id="CHEBI:18420"/>
    </cofactor>
</comment>
<evidence type="ECO:0000256" key="18">
    <source>
        <dbReference type="SAM" id="MobiDB-lite"/>
    </source>
</evidence>
<evidence type="ECO:0000256" key="12">
    <source>
        <dbReference type="ARBA" id="ARBA00023136"/>
    </source>
</evidence>
<dbReference type="PROSITE" id="PS00154">
    <property type="entry name" value="ATPASE_E1_E2"/>
    <property type="match status" value="1"/>
</dbReference>
<dbReference type="EC" id="7.6.2.1" evidence="17"/>
<feature type="compositionally biased region" description="Polar residues" evidence="18">
    <location>
        <begin position="1338"/>
        <end position="1354"/>
    </location>
</feature>
<dbReference type="GO" id="GO:0140326">
    <property type="term" value="F:ATPase-coupled intramembrane lipid transporter activity"/>
    <property type="evidence" value="ECO:0007669"/>
    <property type="project" value="UniProtKB-EC"/>
</dbReference>
<feature type="compositionally biased region" description="Polar residues" evidence="18">
    <location>
        <begin position="142"/>
        <end position="155"/>
    </location>
</feature>
<dbReference type="GO" id="GO:0016887">
    <property type="term" value="F:ATP hydrolysis activity"/>
    <property type="evidence" value="ECO:0007669"/>
    <property type="project" value="InterPro"/>
</dbReference>
<feature type="compositionally biased region" description="Gly residues" evidence="18">
    <location>
        <begin position="1317"/>
        <end position="1332"/>
    </location>
</feature>
<feature type="region of interest" description="Disordered" evidence="18">
    <location>
        <begin position="373"/>
        <end position="459"/>
    </location>
</feature>
<dbReference type="SUPFAM" id="SSF81660">
    <property type="entry name" value="Metal cation-transporting ATPase, ATP-binding domain N"/>
    <property type="match status" value="1"/>
</dbReference>
<dbReference type="InterPro" id="IPR032630">
    <property type="entry name" value="P_typ_ATPase_c"/>
</dbReference>
<evidence type="ECO:0000256" key="11">
    <source>
        <dbReference type="ARBA" id="ARBA00022989"/>
    </source>
</evidence>
<evidence type="ECO:0000256" key="5">
    <source>
        <dbReference type="ARBA" id="ARBA00022692"/>
    </source>
</evidence>
<keyword evidence="4" id="KW-0597">Phosphoprotein</keyword>
<comment type="catalytic activity">
    <reaction evidence="13 17">
        <text>ATP + H2O + phospholipidSide 1 = ADP + phosphate + phospholipidSide 2.</text>
        <dbReference type="EC" id="7.6.2.1"/>
    </reaction>
</comment>
<feature type="region of interest" description="Disordered" evidence="18">
    <location>
        <begin position="1030"/>
        <end position="1053"/>
    </location>
</feature>
<comment type="caution">
    <text evidence="22">The sequence shown here is derived from an EMBL/GenBank/DDBJ whole genome shotgun (WGS) entry which is preliminary data.</text>
</comment>
<feature type="transmembrane region" description="Helical" evidence="17">
    <location>
        <begin position="702"/>
        <end position="727"/>
    </location>
</feature>
<evidence type="ECO:0000256" key="4">
    <source>
        <dbReference type="ARBA" id="ARBA00022553"/>
    </source>
</evidence>
<dbReference type="PANTHER" id="PTHR24092:SF180">
    <property type="entry name" value="PHOSPHOLIPID-TRANSPORTING ATPASE DNF1-RELATED"/>
    <property type="match status" value="1"/>
</dbReference>
<keyword evidence="12 17" id="KW-0472">Membrane</keyword>
<evidence type="ECO:0000256" key="6">
    <source>
        <dbReference type="ARBA" id="ARBA00022723"/>
    </source>
</evidence>
<evidence type="ECO:0000313" key="23">
    <source>
        <dbReference type="Proteomes" id="UP001153365"/>
    </source>
</evidence>
<dbReference type="InterPro" id="IPR023214">
    <property type="entry name" value="HAD_sf"/>
</dbReference>
<evidence type="ECO:0000259" key="21">
    <source>
        <dbReference type="Pfam" id="PF16212"/>
    </source>
</evidence>
<feature type="region of interest" description="Disordered" evidence="18">
    <location>
        <begin position="578"/>
        <end position="597"/>
    </location>
</feature>
<keyword evidence="6 16" id="KW-0479">Metal-binding</keyword>
<dbReference type="InterPro" id="IPR059000">
    <property type="entry name" value="ATPase_P-type_domA"/>
</dbReference>
<proteinExistence type="inferred from homology"/>
<feature type="compositionally biased region" description="Low complexity" evidence="18">
    <location>
        <begin position="382"/>
        <end position="393"/>
    </location>
</feature>
<keyword evidence="7 15" id="KW-0547">Nucleotide-binding</keyword>
<evidence type="ECO:0000256" key="10">
    <source>
        <dbReference type="ARBA" id="ARBA00022967"/>
    </source>
</evidence>
<dbReference type="InterPro" id="IPR006539">
    <property type="entry name" value="P-type_ATPase_IV"/>
</dbReference>
<dbReference type="Pfam" id="PF00122">
    <property type="entry name" value="E1-E2_ATPase"/>
    <property type="match status" value="1"/>
</dbReference>
<evidence type="ECO:0000256" key="16">
    <source>
        <dbReference type="PIRSR" id="PIRSR606539-3"/>
    </source>
</evidence>
<dbReference type="GO" id="GO:0045332">
    <property type="term" value="P:phospholipid translocation"/>
    <property type="evidence" value="ECO:0007669"/>
    <property type="project" value="TreeGrafter"/>
</dbReference>
<dbReference type="PANTHER" id="PTHR24092">
    <property type="entry name" value="PROBABLE PHOSPHOLIPID-TRANSPORTING ATPASE"/>
    <property type="match status" value="1"/>
</dbReference>
<comment type="caution">
    <text evidence="17">Lacks conserved residue(s) required for the propagation of feature annotation.</text>
</comment>
<dbReference type="GO" id="GO:0005886">
    <property type="term" value="C:plasma membrane"/>
    <property type="evidence" value="ECO:0007669"/>
    <property type="project" value="TreeGrafter"/>
</dbReference>
<feature type="region of interest" description="Disordered" evidence="18">
    <location>
        <begin position="1452"/>
        <end position="1498"/>
    </location>
</feature>
<evidence type="ECO:0000256" key="9">
    <source>
        <dbReference type="ARBA" id="ARBA00022842"/>
    </source>
</evidence>
<gene>
    <name evidence="22" type="ORF">PPACK8108_LOCUS17867</name>
</gene>
<feature type="compositionally biased region" description="Polar residues" evidence="18">
    <location>
        <begin position="1"/>
        <end position="11"/>
    </location>
</feature>
<comment type="subcellular location">
    <subcellularLocation>
        <location evidence="1">Endomembrane system</location>
        <topology evidence="1">Multi-pass membrane protein</topology>
    </subcellularLocation>
    <subcellularLocation>
        <location evidence="17">Membrane</location>
        <topology evidence="17">Multi-pass membrane protein</topology>
    </subcellularLocation>
</comment>
<keyword evidence="3" id="KW-0813">Transport</keyword>
<feature type="compositionally biased region" description="Low complexity" evidence="18">
    <location>
        <begin position="23"/>
        <end position="32"/>
    </location>
</feature>
<dbReference type="PRINTS" id="PR00119">
    <property type="entry name" value="CATATPASE"/>
</dbReference>
<dbReference type="Gene3D" id="3.40.50.1000">
    <property type="entry name" value="HAD superfamily/HAD-like"/>
    <property type="match status" value="1"/>
</dbReference>
<keyword evidence="10 17" id="KW-1278">Translocase</keyword>
<dbReference type="InterPro" id="IPR008250">
    <property type="entry name" value="ATPase_P-typ_transduc_dom_A_sf"/>
</dbReference>
<dbReference type="Gene3D" id="3.40.1110.10">
    <property type="entry name" value="Calcium-transporting ATPase, cytoplasmic domain N"/>
    <property type="match status" value="1"/>
</dbReference>
<protein>
    <recommendedName>
        <fullName evidence="17">Phospholipid-transporting ATPase</fullName>
        <ecNumber evidence="17">7.6.2.1</ecNumber>
    </recommendedName>
</protein>
<evidence type="ECO:0000256" key="8">
    <source>
        <dbReference type="ARBA" id="ARBA00022840"/>
    </source>
</evidence>
<dbReference type="Pfam" id="PF16209">
    <property type="entry name" value="PhoLip_ATPase_N"/>
    <property type="match status" value="1"/>
</dbReference>
<feature type="binding site" evidence="15">
    <location>
        <position position="1513"/>
    </location>
    <ligand>
        <name>ATP</name>
        <dbReference type="ChEBI" id="CHEBI:30616"/>
    </ligand>
</feature>
<dbReference type="Proteomes" id="UP001153365">
    <property type="component" value="Unassembled WGS sequence"/>
</dbReference>
<dbReference type="GO" id="GO:0000287">
    <property type="term" value="F:magnesium ion binding"/>
    <property type="evidence" value="ECO:0007669"/>
    <property type="project" value="UniProtKB-UniRule"/>
</dbReference>
<accession>A0AAV0BCK4</accession>
<evidence type="ECO:0000259" key="19">
    <source>
        <dbReference type="Pfam" id="PF00122"/>
    </source>
</evidence>
<keyword evidence="23" id="KW-1185">Reference proteome</keyword>
<evidence type="ECO:0000256" key="13">
    <source>
        <dbReference type="ARBA" id="ARBA00034036"/>
    </source>
</evidence>
<feature type="compositionally biased region" description="Acidic residues" evidence="18">
    <location>
        <begin position="408"/>
        <end position="428"/>
    </location>
</feature>
<dbReference type="SUPFAM" id="SSF81653">
    <property type="entry name" value="Calcium ATPase, transduction domain A"/>
    <property type="match status" value="1"/>
</dbReference>
<feature type="region of interest" description="Disordered" evidence="18">
    <location>
        <begin position="1543"/>
        <end position="1567"/>
    </location>
</feature>
<evidence type="ECO:0000256" key="14">
    <source>
        <dbReference type="ARBA" id="ARBA00049128"/>
    </source>
</evidence>
<evidence type="ECO:0000256" key="1">
    <source>
        <dbReference type="ARBA" id="ARBA00004127"/>
    </source>
</evidence>
<feature type="domain" description="P-type ATPase A" evidence="19">
    <location>
        <begin position="478"/>
        <end position="529"/>
    </location>
</feature>
<feature type="region of interest" description="Disordered" evidence="18">
    <location>
        <begin position="1"/>
        <end position="53"/>
    </location>
</feature>
<dbReference type="InterPro" id="IPR018303">
    <property type="entry name" value="ATPase_P-typ_P_site"/>
</dbReference>
<feature type="region of interest" description="Disordered" evidence="18">
    <location>
        <begin position="1296"/>
        <end position="1377"/>
    </location>
</feature>
<feature type="compositionally biased region" description="Basic and acidic residues" evidence="18">
    <location>
        <begin position="1543"/>
        <end position="1557"/>
    </location>
</feature>
<keyword evidence="11 17" id="KW-1133">Transmembrane helix</keyword>
<feature type="domain" description="P-type ATPase C-terminal" evidence="21">
    <location>
        <begin position="1162"/>
        <end position="1249"/>
    </location>
</feature>
<organism evidence="22 23">
    <name type="scientific">Phakopsora pachyrhizi</name>
    <name type="common">Asian soybean rust disease fungus</name>
    <dbReference type="NCBI Taxonomy" id="170000"/>
    <lineage>
        <taxon>Eukaryota</taxon>
        <taxon>Fungi</taxon>
        <taxon>Dikarya</taxon>
        <taxon>Basidiomycota</taxon>
        <taxon>Pucciniomycotina</taxon>
        <taxon>Pucciniomycetes</taxon>
        <taxon>Pucciniales</taxon>
        <taxon>Phakopsoraceae</taxon>
        <taxon>Phakopsora</taxon>
    </lineage>
</organism>
<evidence type="ECO:0000313" key="22">
    <source>
        <dbReference type="EMBL" id="CAH7683988.1"/>
    </source>
</evidence>
<feature type="transmembrane region" description="Helical" evidence="17">
    <location>
        <begin position="256"/>
        <end position="274"/>
    </location>
</feature>
<feature type="binding site" evidence="15">
    <location>
        <position position="1108"/>
    </location>
    <ligand>
        <name>ATP</name>
        <dbReference type="ChEBI" id="CHEBI:30616"/>
    </ligand>
</feature>
<evidence type="ECO:0000256" key="2">
    <source>
        <dbReference type="ARBA" id="ARBA00008109"/>
    </source>
</evidence>
<dbReference type="SUPFAM" id="SSF81665">
    <property type="entry name" value="Calcium ATPase, transmembrane domain M"/>
    <property type="match status" value="1"/>
</dbReference>
<dbReference type="NCBIfam" id="TIGR01494">
    <property type="entry name" value="ATPase_P-type"/>
    <property type="match status" value="1"/>
</dbReference>
<evidence type="ECO:0000256" key="15">
    <source>
        <dbReference type="PIRSR" id="PIRSR606539-2"/>
    </source>
</evidence>